<feature type="compositionally biased region" description="Low complexity" evidence="1">
    <location>
        <begin position="238"/>
        <end position="252"/>
    </location>
</feature>
<comment type="caution">
    <text evidence="3">The sequence shown here is derived from an EMBL/GenBank/DDBJ whole genome shotgun (WGS) entry which is preliminary data.</text>
</comment>
<name>A0A8J2WGZ1_9CRUS</name>
<feature type="region of interest" description="Disordered" evidence="1">
    <location>
        <begin position="226"/>
        <end position="252"/>
    </location>
</feature>
<keyword evidence="2" id="KW-1133">Transmembrane helix</keyword>
<dbReference type="EMBL" id="CAKKLH010000124">
    <property type="protein sequence ID" value="CAH0104002.1"/>
    <property type="molecule type" value="Genomic_DNA"/>
</dbReference>
<dbReference type="Proteomes" id="UP000789390">
    <property type="component" value="Unassembled WGS sequence"/>
</dbReference>
<organism evidence="3 4">
    <name type="scientific">Daphnia galeata</name>
    <dbReference type="NCBI Taxonomy" id="27404"/>
    <lineage>
        <taxon>Eukaryota</taxon>
        <taxon>Metazoa</taxon>
        <taxon>Ecdysozoa</taxon>
        <taxon>Arthropoda</taxon>
        <taxon>Crustacea</taxon>
        <taxon>Branchiopoda</taxon>
        <taxon>Diplostraca</taxon>
        <taxon>Cladocera</taxon>
        <taxon>Anomopoda</taxon>
        <taxon>Daphniidae</taxon>
        <taxon>Daphnia</taxon>
    </lineage>
</organism>
<evidence type="ECO:0000256" key="2">
    <source>
        <dbReference type="SAM" id="Phobius"/>
    </source>
</evidence>
<dbReference type="AlphaFoldDB" id="A0A8J2WGZ1"/>
<accession>A0A8J2WGZ1</accession>
<protein>
    <submittedName>
        <fullName evidence="3">Uncharacterized protein</fullName>
    </submittedName>
</protein>
<sequence length="252" mass="27920">MDSDDHEKITNTLAFWTIFLWKEDRKKVVLKQQQQQPTEMRKKKIQHSKWEDIATNEHPQYRAHILNINTSQQTTINMKFLIILPLFVAVAFTAPLYPAIPGEPCLTDPAPAIAYNAYPQPWNHQAVVPQFDYNFVAPSQVSASAFAVVPSVQYGYASAQYVAAPAYPSYVQAAPQFQQYVSPFPVASPYVHAVPIEAAAPTVEAPVVTTVVEVVPLPEPVPFVPEPVPTTPAPTTPAPTTELTVPPLRNHD</sequence>
<proteinExistence type="predicted"/>
<keyword evidence="4" id="KW-1185">Reference proteome</keyword>
<evidence type="ECO:0000313" key="3">
    <source>
        <dbReference type="EMBL" id="CAH0104002.1"/>
    </source>
</evidence>
<evidence type="ECO:0000256" key="1">
    <source>
        <dbReference type="SAM" id="MobiDB-lite"/>
    </source>
</evidence>
<evidence type="ECO:0000313" key="4">
    <source>
        <dbReference type="Proteomes" id="UP000789390"/>
    </source>
</evidence>
<feature type="transmembrane region" description="Helical" evidence="2">
    <location>
        <begin position="80"/>
        <end position="100"/>
    </location>
</feature>
<gene>
    <name evidence="3" type="ORF">DGAL_LOCUS6714</name>
</gene>
<keyword evidence="2" id="KW-0472">Membrane</keyword>
<feature type="compositionally biased region" description="Pro residues" evidence="1">
    <location>
        <begin position="226"/>
        <end position="237"/>
    </location>
</feature>
<dbReference type="OrthoDB" id="6375082at2759"/>
<reference evidence="3" key="1">
    <citation type="submission" date="2021-11" db="EMBL/GenBank/DDBJ databases">
        <authorList>
            <person name="Schell T."/>
        </authorList>
    </citation>
    <scope>NUCLEOTIDE SEQUENCE</scope>
    <source>
        <strain evidence="3">M5</strain>
    </source>
</reference>
<keyword evidence="2" id="KW-0812">Transmembrane</keyword>